<evidence type="ECO:0000259" key="4">
    <source>
        <dbReference type="Pfam" id="PF00891"/>
    </source>
</evidence>
<dbReference type="Gene3D" id="3.40.50.150">
    <property type="entry name" value="Vaccinia Virus protein VP39"/>
    <property type="match status" value="1"/>
</dbReference>
<dbReference type="EMBL" id="JAATEN010000021">
    <property type="protein sequence ID" value="NJQ03145.1"/>
    <property type="molecule type" value="Genomic_DNA"/>
</dbReference>
<dbReference type="Proteomes" id="UP000695264">
    <property type="component" value="Unassembled WGS sequence"/>
</dbReference>
<name>A0ABX1C4Q7_9ACTN</name>
<organism evidence="6 7">
    <name type="scientific">Streptomyces zingiberis</name>
    <dbReference type="NCBI Taxonomy" id="2053010"/>
    <lineage>
        <taxon>Bacteria</taxon>
        <taxon>Bacillati</taxon>
        <taxon>Actinomycetota</taxon>
        <taxon>Actinomycetes</taxon>
        <taxon>Kitasatosporales</taxon>
        <taxon>Streptomycetaceae</taxon>
        <taxon>Streptomyces</taxon>
    </lineage>
</organism>
<proteinExistence type="predicted"/>
<feature type="domain" description="O-methyltransferase C-terminal" evidence="4">
    <location>
        <begin position="121"/>
        <end position="327"/>
    </location>
</feature>
<dbReference type="InterPro" id="IPR016461">
    <property type="entry name" value="COMT-like"/>
</dbReference>
<evidence type="ECO:0000259" key="5">
    <source>
        <dbReference type="Pfam" id="PF08100"/>
    </source>
</evidence>
<evidence type="ECO:0000313" key="6">
    <source>
        <dbReference type="EMBL" id="NJQ03145.1"/>
    </source>
</evidence>
<keyword evidence="1 6" id="KW-0489">Methyltransferase</keyword>
<dbReference type="RefSeq" id="WP_168103805.1">
    <property type="nucleotide sequence ID" value="NZ_JAATEN010000021.1"/>
</dbReference>
<sequence length="346" mass="36775">MTPGTAGAPADPAADTATVMELLTGGVVAQTLRALAELRIADHLAEGPLTAEEVAEREGSHPRATYRLMRAASSLGLLSYEGDHRFALTGPGRALRADVPGSLRSLVLVQTAHAHWTSLAHFPEAVRRGSNQVKKALGAEIWEYYTHPENAEEAALFARAMGDVSALVTQGAVAALDTAGVSTVVDVGGADGHFVLGLMEAEPRLHGQVLDLPHAVEGARREAGKRGLADRFSTATGDFFTEVPPADLYLLKTVLHDWDDDQCATILRNCRSAVHEGGRVLVVEMLVGEMGQPDIVTRADMAMLALTNGMERDIDEFDALFAASGWRRSATYPVGGGQFGMELTAV</sequence>
<feature type="domain" description="O-methyltransferase dimerisation" evidence="5">
    <location>
        <begin position="20"/>
        <end position="93"/>
    </location>
</feature>
<evidence type="ECO:0000313" key="7">
    <source>
        <dbReference type="Proteomes" id="UP000695264"/>
    </source>
</evidence>
<dbReference type="InterPro" id="IPR012967">
    <property type="entry name" value="COMT_dimerisation"/>
</dbReference>
<dbReference type="InterPro" id="IPR001077">
    <property type="entry name" value="COMT_C"/>
</dbReference>
<dbReference type="PANTHER" id="PTHR43712">
    <property type="entry name" value="PUTATIVE (AFU_ORTHOLOGUE AFUA_4G14580)-RELATED"/>
    <property type="match status" value="1"/>
</dbReference>
<dbReference type="GO" id="GO:0008168">
    <property type="term" value="F:methyltransferase activity"/>
    <property type="evidence" value="ECO:0007669"/>
    <property type="project" value="UniProtKB-KW"/>
</dbReference>
<dbReference type="SUPFAM" id="SSF46785">
    <property type="entry name" value="Winged helix' DNA-binding domain"/>
    <property type="match status" value="1"/>
</dbReference>
<comment type="caution">
    <text evidence="6">The sequence shown here is derived from an EMBL/GenBank/DDBJ whole genome shotgun (WGS) entry which is preliminary data.</text>
</comment>
<dbReference type="PROSITE" id="PS51683">
    <property type="entry name" value="SAM_OMT_II"/>
    <property type="match status" value="1"/>
</dbReference>
<keyword evidence="3" id="KW-0949">S-adenosyl-L-methionine</keyword>
<dbReference type="PIRSF" id="PIRSF005739">
    <property type="entry name" value="O-mtase"/>
    <property type="match status" value="1"/>
</dbReference>
<gene>
    <name evidence="6" type="ORF">HCK00_22060</name>
</gene>
<evidence type="ECO:0000256" key="3">
    <source>
        <dbReference type="ARBA" id="ARBA00022691"/>
    </source>
</evidence>
<dbReference type="PANTHER" id="PTHR43712:SF2">
    <property type="entry name" value="O-METHYLTRANSFERASE CICE"/>
    <property type="match status" value="1"/>
</dbReference>
<dbReference type="SUPFAM" id="SSF53335">
    <property type="entry name" value="S-adenosyl-L-methionine-dependent methyltransferases"/>
    <property type="match status" value="1"/>
</dbReference>
<keyword evidence="7" id="KW-1185">Reference proteome</keyword>
<dbReference type="Pfam" id="PF00891">
    <property type="entry name" value="Methyltransf_2"/>
    <property type="match status" value="1"/>
</dbReference>
<dbReference type="InterPro" id="IPR029063">
    <property type="entry name" value="SAM-dependent_MTases_sf"/>
</dbReference>
<dbReference type="GO" id="GO:0032259">
    <property type="term" value="P:methylation"/>
    <property type="evidence" value="ECO:0007669"/>
    <property type="project" value="UniProtKB-KW"/>
</dbReference>
<reference evidence="6 7" key="1">
    <citation type="submission" date="2020-03" db="EMBL/GenBank/DDBJ databases">
        <title>WGS of actinomycetes isolated from Thailand.</title>
        <authorList>
            <person name="Thawai C."/>
        </authorList>
    </citation>
    <scope>NUCLEOTIDE SEQUENCE [LARGE SCALE GENOMIC DNA]</scope>
    <source>
        <strain evidence="6 7">PLAI 1-29</strain>
    </source>
</reference>
<dbReference type="InterPro" id="IPR036388">
    <property type="entry name" value="WH-like_DNA-bd_sf"/>
</dbReference>
<dbReference type="Pfam" id="PF08100">
    <property type="entry name" value="Dimerisation"/>
    <property type="match status" value="1"/>
</dbReference>
<evidence type="ECO:0000256" key="2">
    <source>
        <dbReference type="ARBA" id="ARBA00022679"/>
    </source>
</evidence>
<keyword evidence="2" id="KW-0808">Transferase</keyword>
<dbReference type="Gene3D" id="1.10.10.10">
    <property type="entry name" value="Winged helix-like DNA-binding domain superfamily/Winged helix DNA-binding domain"/>
    <property type="match status" value="1"/>
</dbReference>
<protein>
    <submittedName>
        <fullName evidence="6">Methyltransferase</fullName>
    </submittedName>
</protein>
<dbReference type="InterPro" id="IPR036390">
    <property type="entry name" value="WH_DNA-bd_sf"/>
</dbReference>
<evidence type="ECO:0000256" key="1">
    <source>
        <dbReference type="ARBA" id="ARBA00022603"/>
    </source>
</evidence>
<accession>A0ABX1C4Q7</accession>